<keyword evidence="3" id="KW-0238">DNA-binding</keyword>
<dbReference type="SUPFAM" id="SSF46785">
    <property type="entry name" value="Winged helix' DNA-binding domain"/>
    <property type="match status" value="1"/>
</dbReference>
<dbReference type="InterPro" id="IPR036388">
    <property type="entry name" value="WH-like_DNA-bd_sf"/>
</dbReference>
<comment type="similarity">
    <text evidence="1">Belongs to the LysR transcriptional regulatory family.</text>
</comment>
<evidence type="ECO:0000256" key="1">
    <source>
        <dbReference type="ARBA" id="ARBA00009437"/>
    </source>
</evidence>
<dbReference type="Gene3D" id="3.40.190.10">
    <property type="entry name" value="Periplasmic binding protein-like II"/>
    <property type="match status" value="2"/>
</dbReference>
<dbReference type="Pfam" id="PF00126">
    <property type="entry name" value="HTH_1"/>
    <property type="match status" value="1"/>
</dbReference>
<dbReference type="InterPro" id="IPR036390">
    <property type="entry name" value="WH_DNA-bd_sf"/>
</dbReference>
<reference evidence="6 7" key="1">
    <citation type="submission" date="2019-04" db="EMBL/GenBank/DDBJ databases">
        <title>Chitiniphilus eburnea sp. nov., a novel chitinolytic bacterium isolated from aquaculture sludge.</title>
        <authorList>
            <person name="Sheng M."/>
        </authorList>
    </citation>
    <scope>NUCLEOTIDE SEQUENCE [LARGE SCALE GENOMIC DNA]</scope>
    <source>
        <strain evidence="6 7">HX-2-15</strain>
    </source>
</reference>
<name>A0A4U0QNC7_9NEIS</name>
<evidence type="ECO:0000256" key="4">
    <source>
        <dbReference type="ARBA" id="ARBA00023163"/>
    </source>
</evidence>
<keyword evidence="4" id="KW-0804">Transcription</keyword>
<keyword evidence="2" id="KW-0805">Transcription regulation</keyword>
<evidence type="ECO:0000313" key="7">
    <source>
        <dbReference type="Proteomes" id="UP000310016"/>
    </source>
</evidence>
<dbReference type="GO" id="GO:0003700">
    <property type="term" value="F:DNA-binding transcription factor activity"/>
    <property type="evidence" value="ECO:0007669"/>
    <property type="project" value="InterPro"/>
</dbReference>
<dbReference type="SUPFAM" id="SSF53850">
    <property type="entry name" value="Periplasmic binding protein-like II"/>
    <property type="match status" value="1"/>
</dbReference>
<dbReference type="Proteomes" id="UP000310016">
    <property type="component" value="Unassembled WGS sequence"/>
</dbReference>
<dbReference type="OrthoDB" id="8524600at2"/>
<keyword evidence="7" id="KW-1185">Reference proteome</keyword>
<evidence type="ECO:0000256" key="2">
    <source>
        <dbReference type="ARBA" id="ARBA00023015"/>
    </source>
</evidence>
<feature type="domain" description="HTH lysR-type" evidence="5">
    <location>
        <begin position="17"/>
        <end position="74"/>
    </location>
</feature>
<dbReference type="GO" id="GO:0003677">
    <property type="term" value="F:DNA binding"/>
    <property type="evidence" value="ECO:0007669"/>
    <property type="project" value="UniProtKB-KW"/>
</dbReference>
<dbReference type="GO" id="GO:0005829">
    <property type="term" value="C:cytosol"/>
    <property type="evidence" value="ECO:0007669"/>
    <property type="project" value="TreeGrafter"/>
</dbReference>
<protein>
    <submittedName>
        <fullName evidence="6">LysR family transcriptional regulator</fullName>
    </submittedName>
</protein>
<dbReference type="Gene3D" id="1.10.10.10">
    <property type="entry name" value="Winged helix-like DNA-binding domain superfamily/Winged helix DNA-binding domain"/>
    <property type="match status" value="1"/>
</dbReference>
<dbReference type="EMBL" id="SUMF01000002">
    <property type="protein sequence ID" value="TJZ77624.1"/>
    <property type="molecule type" value="Genomic_DNA"/>
</dbReference>
<evidence type="ECO:0000313" key="6">
    <source>
        <dbReference type="EMBL" id="TJZ77624.1"/>
    </source>
</evidence>
<dbReference type="PROSITE" id="PS50931">
    <property type="entry name" value="HTH_LYSR"/>
    <property type="match status" value="1"/>
</dbReference>
<accession>A0A4U0QNC7</accession>
<evidence type="ECO:0000259" key="5">
    <source>
        <dbReference type="PROSITE" id="PS50931"/>
    </source>
</evidence>
<dbReference type="AlphaFoldDB" id="A0A4U0QNC7"/>
<evidence type="ECO:0000256" key="3">
    <source>
        <dbReference type="ARBA" id="ARBA00023125"/>
    </source>
</evidence>
<dbReference type="PANTHER" id="PTHR30419:SF7">
    <property type="entry name" value="HTH-TYPE TRANSCRIPTIONAL REGULATOR TDCA"/>
    <property type="match status" value="1"/>
</dbReference>
<dbReference type="InterPro" id="IPR005119">
    <property type="entry name" value="LysR_subst-bd"/>
</dbReference>
<organism evidence="6 7">
    <name type="scientific">Chitiniphilus eburneus</name>
    <dbReference type="NCBI Taxonomy" id="2571148"/>
    <lineage>
        <taxon>Bacteria</taxon>
        <taxon>Pseudomonadati</taxon>
        <taxon>Pseudomonadota</taxon>
        <taxon>Betaproteobacteria</taxon>
        <taxon>Neisseriales</taxon>
        <taxon>Chitinibacteraceae</taxon>
        <taxon>Chitiniphilus</taxon>
    </lineage>
</organism>
<dbReference type="Pfam" id="PF03466">
    <property type="entry name" value="LysR_substrate"/>
    <property type="match status" value="1"/>
</dbReference>
<dbReference type="InterPro" id="IPR000847">
    <property type="entry name" value="LysR_HTH_N"/>
</dbReference>
<sequence>MVVTLISEQREIGNNPMKIHQLIALSTISKVSSIRAAARTLGLSQPAVTKAVRELESSLGHSLLERSHRGSQLTEAGRLVAQRAGYIVAELQSLEVEVAQLYSGSLPRVAVGMAPYVTRGLFPQVVERLHARYPEASIVANEGLLHDSLRQLREGEIDFCINGLINLEQGSEFELEPMFQIPWQVVARRDHPGVQETSLEGLRQYNWTAAGGCGDSAALLETAFGSTQQSPPEHVVHCVSYGAAKGLILHANYLCLLPCRDDTDLHPEMCVIPVIEPLPKLQFAMISLSGRPRTPFMAEAMQEFRLECRRFG</sequence>
<dbReference type="PANTHER" id="PTHR30419">
    <property type="entry name" value="HTH-TYPE TRANSCRIPTIONAL REGULATOR YBHD"/>
    <property type="match status" value="1"/>
</dbReference>
<proteinExistence type="inferred from homology"/>
<comment type="caution">
    <text evidence="6">The sequence shown here is derived from an EMBL/GenBank/DDBJ whole genome shotgun (WGS) entry which is preliminary data.</text>
</comment>
<gene>
    <name evidence="6" type="ORF">FAZ21_04680</name>
</gene>
<dbReference type="InterPro" id="IPR050950">
    <property type="entry name" value="HTH-type_LysR_regulators"/>
</dbReference>
<dbReference type="PRINTS" id="PR00039">
    <property type="entry name" value="HTHLYSR"/>
</dbReference>